<keyword evidence="3" id="KW-1185">Reference proteome</keyword>
<feature type="transmembrane region" description="Helical" evidence="1">
    <location>
        <begin position="72"/>
        <end position="91"/>
    </location>
</feature>
<evidence type="ECO:0000313" key="2">
    <source>
        <dbReference type="EMBL" id="RPF53353.1"/>
    </source>
</evidence>
<dbReference type="EMBL" id="RKRF01000009">
    <property type="protein sequence ID" value="RPF53353.1"/>
    <property type="molecule type" value="Genomic_DNA"/>
</dbReference>
<feature type="transmembrane region" description="Helical" evidence="1">
    <location>
        <begin position="49"/>
        <end position="66"/>
    </location>
</feature>
<accession>A0A3N5B7P1</accession>
<dbReference type="Pfam" id="PF13789">
    <property type="entry name" value="DUF4181"/>
    <property type="match status" value="1"/>
</dbReference>
<dbReference type="RefSeq" id="WP_124221832.1">
    <property type="nucleotide sequence ID" value="NZ_RKRF01000009.1"/>
</dbReference>
<keyword evidence="1" id="KW-1133">Transmembrane helix</keyword>
<feature type="transmembrane region" description="Helical" evidence="1">
    <location>
        <begin position="6"/>
        <end position="28"/>
    </location>
</feature>
<comment type="caution">
    <text evidence="2">The sequence shown here is derived from an EMBL/GenBank/DDBJ whole genome shotgun (WGS) entry which is preliminary data.</text>
</comment>
<keyword evidence="1" id="KW-0812">Transmembrane</keyword>
<dbReference type="InterPro" id="IPR025441">
    <property type="entry name" value="DUF4181"/>
</dbReference>
<reference evidence="2 3" key="1">
    <citation type="submission" date="2018-11" db="EMBL/GenBank/DDBJ databases">
        <title>Genomic Encyclopedia of Type Strains, Phase IV (KMG-IV): sequencing the most valuable type-strain genomes for metagenomic binning, comparative biology and taxonomic classification.</title>
        <authorList>
            <person name="Goeker M."/>
        </authorList>
    </citation>
    <scope>NUCLEOTIDE SEQUENCE [LARGE SCALE GENOMIC DNA]</scope>
    <source>
        <strain evidence="2 3">DSM 18090</strain>
    </source>
</reference>
<protein>
    <submittedName>
        <fullName evidence="2">Uncharacterized protein DUF4181</fullName>
    </submittedName>
</protein>
<proteinExistence type="predicted"/>
<organism evidence="2 3">
    <name type="scientific">Aquisalibacillus elongatus</name>
    <dbReference type="NCBI Taxonomy" id="485577"/>
    <lineage>
        <taxon>Bacteria</taxon>
        <taxon>Bacillati</taxon>
        <taxon>Bacillota</taxon>
        <taxon>Bacilli</taxon>
        <taxon>Bacillales</taxon>
        <taxon>Bacillaceae</taxon>
        <taxon>Aquisalibacillus</taxon>
    </lineage>
</organism>
<keyword evidence="1" id="KW-0472">Membrane</keyword>
<feature type="transmembrane region" description="Helical" evidence="1">
    <location>
        <begin position="103"/>
        <end position="123"/>
    </location>
</feature>
<gene>
    <name evidence="2" type="ORF">EDC24_1851</name>
</gene>
<sequence length="129" mass="15461">MNFIDVLIIIAVLFISAFLIELLMIKLFNITIRKERYINEQHKKRYKQFIIVFSVIMLVLLMFYLLGFIIIFIPITFIILYPIASALVDLIMEWKYAREDRRYIVSISNIMVYITFLIVLFITDFFGMV</sequence>
<evidence type="ECO:0000256" key="1">
    <source>
        <dbReference type="SAM" id="Phobius"/>
    </source>
</evidence>
<dbReference type="AlphaFoldDB" id="A0A3N5B7P1"/>
<evidence type="ECO:0000313" key="3">
    <source>
        <dbReference type="Proteomes" id="UP000276443"/>
    </source>
</evidence>
<dbReference type="Proteomes" id="UP000276443">
    <property type="component" value="Unassembled WGS sequence"/>
</dbReference>
<name>A0A3N5B7P1_9BACI</name>
<dbReference type="OrthoDB" id="2972601at2"/>